<accession>A0A7X3MN14</accession>
<evidence type="ECO:0000313" key="3">
    <source>
        <dbReference type="Proteomes" id="UP000436483"/>
    </source>
</evidence>
<sequence>MSHGTRAVPPRRISGPGEALDDDRLRRSVVERLMCDFAVDRAHIAREDRKPVLTAKASAIDELTRGRPVKLAGLALTTLKERRPAAFACRLGFSGTVGGAEPLVDVHQCPSSGNQICPQSVKSRFRTIHLIVLAVALRIYDNLRSFAVIAAPTLPIKPS</sequence>
<comment type="caution">
    <text evidence="2">The sequence shown here is derived from an EMBL/GenBank/DDBJ whole genome shotgun (WGS) entry which is preliminary data.</text>
</comment>
<dbReference type="EMBL" id="WURB01000001">
    <property type="protein sequence ID" value="MXQ10081.1"/>
    <property type="molecule type" value="Genomic_DNA"/>
</dbReference>
<protein>
    <submittedName>
        <fullName evidence="2">Uncharacterized protein</fullName>
    </submittedName>
</protein>
<evidence type="ECO:0000313" key="2">
    <source>
        <dbReference type="EMBL" id="MXQ10081.1"/>
    </source>
</evidence>
<gene>
    <name evidence="2" type="ORF">GR328_01125</name>
</gene>
<dbReference type="Proteomes" id="UP000436483">
    <property type="component" value="Unassembled WGS sequence"/>
</dbReference>
<dbReference type="Gene3D" id="1.10.10.920">
    <property type="match status" value="1"/>
</dbReference>
<feature type="region of interest" description="Disordered" evidence="1">
    <location>
        <begin position="1"/>
        <end position="20"/>
    </location>
</feature>
<dbReference type="RefSeq" id="WP_170304091.1">
    <property type="nucleotide sequence ID" value="NZ_WURB01000001.1"/>
</dbReference>
<dbReference type="AlphaFoldDB" id="A0A7X3MN14"/>
<evidence type="ECO:0000256" key="1">
    <source>
        <dbReference type="SAM" id="MobiDB-lite"/>
    </source>
</evidence>
<name>A0A7X3MN14_9HYPH</name>
<keyword evidence="3" id="KW-1185">Reference proteome</keyword>
<proteinExistence type="predicted"/>
<reference evidence="2 3" key="2">
    <citation type="submission" date="2020-01" db="EMBL/GenBank/DDBJ databases">
        <title>Microvirga sp. nov., an arsenate reduction bacterium isolated from Tibet hotspring sediments.</title>
        <authorList>
            <person name="Xian W.-D."/>
            <person name="Li W.-J."/>
        </authorList>
    </citation>
    <scope>NUCLEOTIDE SEQUENCE [LARGE SCALE GENOMIC DNA]</scope>
    <source>
        <strain evidence="2 3">KCTC 23863</strain>
    </source>
</reference>
<reference evidence="2 3" key="1">
    <citation type="submission" date="2019-12" db="EMBL/GenBank/DDBJ databases">
        <authorList>
            <person name="Yuan C.-G."/>
        </authorList>
    </citation>
    <scope>NUCLEOTIDE SEQUENCE [LARGE SCALE GENOMIC DNA]</scope>
    <source>
        <strain evidence="2 3">KCTC 23863</strain>
    </source>
</reference>
<organism evidence="2 3">
    <name type="scientific">Microvirga makkahensis</name>
    <dbReference type="NCBI Taxonomy" id="1128670"/>
    <lineage>
        <taxon>Bacteria</taxon>
        <taxon>Pseudomonadati</taxon>
        <taxon>Pseudomonadota</taxon>
        <taxon>Alphaproteobacteria</taxon>
        <taxon>Hyphomicrobiales</taxon>
        <taxon>Methylobacteriaceae</taxon>
        <taxon>Microvirga</taxon>
    </lineage>
</organism>